<dbReference type="AlphaFoldDB" id="A0A545TFT2"/>
<feature type="domain" description="PA14" evidence="3">
    <location>
        <begin position="247"/>
        <end position="391"/>
    </location>
</feature>
<dbReference type="InterPro" id="IPR013780">
    <property type="entry name" value="Glyco_hydro_b"/>
</dbReference>
<reference evidence="4 5" key="1">
    <citation type="submission" date="2019-06" db="EMBL/GenBank/DDBJ databases">
        <title>Whole genome sequence for Cellvibrionaceae sp. R142.</title>
        <authorList>
            <person name="Wang G."/>
        </authorList>
    </citation>
    <scope>NUCLEOTIDE SEQUENCE [LARGE SCALE GENOMIC DNA]</scope>
    <source>
        <strain evidence="4 5">R142</strain>
    </source>
</reference>
<dbReference type="Pfam" id="PF13802">
    <property type="entry name" value="Gal_mutarotas_2"/>
    <property type="match status" value="1"/>
</dbReference>
<dbReference type="Gene3D" id="2.60.120.380">
    <property type="match status" value="1"/>
</dbReference>
<protein>
    <submittedName>
        <fullName evidence="4">DUF5110 domain-containing protein</fullName>
    </submittedName>
</protein>
<dbReference type="Pfam" id="PF21365">
    <property type="entry name" value="Glyco_hydro_31_3rd"/>
    <property type="match status" value="1"/>
</dbReference>
<sequence>MNKQADLHTTRGRGITLFILLISTLIAGCHSASEGAFEKTARGDFERLADGVTVIPASGSAKAVHVRVYGDNLIRVTAVAERENRAAESLMVTATTNGQVNFDVSEGDGFISLKTAEILTEISLLDGKVVFKNHDGSVILSEAGQRGFSAVTQDPGVVDADSYALRQAFLRTGDEALYGLGQHQNGQVNLAGENVKLTTHNLVISIPFLVSSRNYGILWDNNSVTHFGDPEPAKPLFESLRLYDAEGKPGGLTARYFDGDKLILSQVKKDLDYQFYARGDLRQVPLPDAVKDISNLRIEWEGSFETDTGGLHRFSMYSSGYAKLSINNQEVLNRWRMNWNPWYHDYAVDLKENRRYPIKLDWTTQDGFMRLLHRDPLSPADSNLTSFSSETGKSVDYYFVKGADIDDVIAGYRKLTGKSVMLPRWAYGFWQSRERYKSQDELLAALKEYRDREIPIDNIVLDWSYWPEDAWGSHEFDKKFFPTPKKMVQQVHEMNAQIMISVWPKFYPDTKNYKELNAGSYMFNKNLDEKNHDWIGKGYLNAFYDAYHPEARKIFWDQLNRNINALGFDAWWLDAVEPDIHSNLSWEKRKDLMTPNHLGTGAEVFNAYALPHAESVYLGDRASTPDTRVFILTRSGFAGIQRTASAIWSGDIVSRWSNLKEQIAAGIGVGLAGVPNWTFDIGGFTPEDRFRWNSDNADATVGHYSELPEGQLDEWQELNTRWFQFGAFVPLFRSHGQNPYREIYNIAAEDSEHYESMVWYTKLRYRLLPYIYSIAGDMYHRDATLMRGLVMDFPEDKVARNIRDQYMFGPSLLVAPVYEMGARERSVYLPAGTDWYDLYTGRKFAGGTNIQAAAPISRMPAFVKSGSIIPSAPAVQYADQIVNAPITLNVYVGSDSKFELYEDDGRSYGYEKGEWSRILFRYSEKSKTLFIGDREGKFPGMAQDRDIMVRWISGETPNASNFDEAIATKINYSGNALSITRP</sequence>
<dbReference type="InterPro" id="IPR011658">
    <property type="entry name" value="PA14_dom"/>
</dbReference>
<organism evidence="4 5">
    <name type="scientific">Exilibacterium tricleocarpae</name>
    <dbReference type="NCBI Taxonomy" id="2591008"/>
    <lineage>
        <taxon>Bacteria</taxon>
        <taxon>Pseudomonadati</taxon>
        <taxon>Pseudomonadota</taxon>
        <taxon>Gammaproteobacteria</taxon>
        <taxon>Cellvibrionales</taxon>
        <taxon>Cellvibrionaceae</taxon>
        <taxon>Exilibacterium</taxon>
    </lineage>
</organism>
<dbReference type="GO" id="GO:0005975">
    <property type="term" value="P:carbohydrate metabolic process"/>
    <property type="evidence" value="ECO:0007669"/>
    <property type="project" value="InterPro"/>
</dbReference>
<dbReference type="Pfam" id="PF01055">
    <property type="entry name" value="Glyco_hydro_31_2nd"/>
    <property type="match status" value="1"/>
</dbReference>
<dbReference type="GO" id="GO:0004553">
    <property type="term" value="F:hydrolase activity, hydrolyzing O-glycosyl compounds"/>
    <property type="evidence" value="ECO:0007669"/>
    <property type="project" value="InterPro"/>
</dbReference>
<evidence type="ECO:0000259" key="3">
    <source>
        <dbReference type="PROSITE" id="PS51820"/>
    </source>
</evidence>
<proteinExistence type="inferred from homology"/>
<dbReference type="Gene3D" id="2.60.40.1760">
    <property type="entry name" value="glycosyl hydrolase (family 31)"/>
    <property type="match status" value="1"/>
</dbReference>
<dbReference type="SUPFAM" id="SSF51011">
    <property type="entry name" value="Glycosyl hydrolase domain"/>
    <property type="match status" value="1"/>
</dbReference>
<evidence type="ECO:0000313" key="5">
    <source>
        <dbReference type="Proteomes" id="UP000319732"/>
    </source>
</evidence>
<evidence type="ECO:0000313" key="4">
    <source>
        <dbReference type="EMBL" id="TQV76082.1"/>
    </source>
</evidence>
<dbReference type="SUPFAM" id="SSF51445">
    <property type="entry name" value="(Trans)glycosidases"/>
    <property type="match status" value="1"/>
</dbReference>
<dbReference type="InterPro" id="IPR025887">
    <property type="entry name" value="Glyco_hydro_31_N_dom"/>
</dbReference>
<comment type="caution">
    <text evidence="4">The sequence shown here is derived from an EMBL/GenBank/DDBJ whole genome shotgun (WGS) entry which is preliminary data.</text>
</comment>
<comment type="similarity">
    <text evidence="1 2">Belongs to the glycosyl hydrolase 31 family.</text>
</comment>
<dbReference type="EMBL" id="VHSG01000015">
    <property type="protein sequence ID" value="TQV76082.1"/>
    <property type="molecule type" value="Genomic_DNA"/>
</dbReference>
<dbReference type="InterPro" id="IPR048395">
    <property type="entry name" value="Glyco_hydro_31_C"/>
</dbReference>
<keyword evidence="2" id="KW-0326">Glycosidase</keyword>
<accession>A0A545TFT2</accession>
<dbReference type="OrthoDB" id="176168at2"/>
<dbReference type="CDD" id="cd06591">
    <property type="entry name" value="GH31_xylosidase_XylS"/>
    <property type="match status" value="1"/>
</dbReference>
<dbReference type="SUPFAM" id="SSF74650">
    <property type="entry name" value="Galactose mutarotase-like"/>
    <property type="match status" value="1"/>
</dbReference>
<dbReference type="InterPro" id="IPR033403">
    <property type="entry name" value="DUF5110"/>
</dbReference>
<keyword evidence="5" id="KW-1185">Reference proteome</keyword>
<dbReference type="InterPro" id="IPR011013">
    <property type="entry name" value="Gal_mutarotase_sf_dom"/>
</dbReference>
<dbReference type="Gene3D" id="3.20.20.80">
    <property type="entry name" value="Glycosidases"/>
    <property type="match status" value="1"/>
</dbReference>
<dbReference type="Gene3D" id="2.60.40.1180">
    <property type="entry name" value="Golgi alpha-mannosidase II"/>
    <property type="match status" value="2"/>
</dbReference>
<dbReference type="CDD" id="cd14752">
    <property type="entry name" value="GH31_N"/>
    <property type="match status" value="1"/>
</dbReference>
<dbReference type="InterPro" id="IPR051816">
    <property type="entry name" value="Glycosyl_Hydrolase_31"/>
</dbReference>
<dbReference type="InterPro" id="IPR000322">
    <property type="entry name" value="Glyco_hydro_31_TIM"/>
</dbReference>
<gene>
    <name evidence="4" type="ORF">FKG94_15215</name>
</gene>
<name>A0A545TFT2_9GAMM</name>
<keyword evidence="2" id="KW-0378">Hydrolase</keyword>
<dbReference type="PROSITE" id="PS51257">
    <property type="entry name" value="PROKAR_LIPOPROTEIN"/>
    <property type="match status" value="1"/>
</dbReference>
<dbReference type="InterPro" id="IPR017853">
    <property type="entry name" value="GH"/>
</dbReference>
<dbReference type="PANTHER" id="PTHR43863:SF2">
    <property type="entry name" value="MALTASE-GLUCOAMYLASE"/>
    <property type="match status" value="1"/>
</dbReference>
<evidence type="ECO:0000256" key="1">
    <source>
        <dbReference type="ARBA" id="ARBA00007806"/>
    </source>
</evidence>
<dbReference type="SMART" id="SM00758">
    <property type="entry name" value="PA14"/>
    <property type="match status" value="1"/>
</dbReference>
<dbReference type="SUPFAM" id="SSF56988">
    <property type="entry name" value="Anthrax protective antigen"/>
    <property type="match status" value="1"/>
</dbReference>
<dbReference type="Pfam" id="PF17137">
    <property type="entry name" value="DUF5110"/>
    <property type="match status" value="1"/>
</dbReference>
<dbReference type="InterPro" id="IPR037524">
    <property type="entry name" value="PA14/GLEYA"/>
</dbReference>
<dbReference type="PROSITE" id="PS51820">
    <property type="entry name" value="PA14"/>
    <property type="match status" value="1"/>
</dbReference>
<dbReference type="PANTHER" id="PTHR43863">
    <property type="entry name" value="HYDROLASE, PUTATIVE (AFU_ORTHOLOGUE AFUA_1G03140)-RELATED"/>
    <property type="match status" value="1"/>
</dbReference>
<dbReference type="Proteomes" id="UP000319732">
    <property type="component" value="Unassembled WGS sequence"/>
</dbReference>
<evidence type="ECO:0000256" key="2">
    <source>
        <dbReference type="RuleBase" id="RU361185"/>
    </source>
</evidence>
<dbReference type="GO" id="GO:0030246">
    <property type="term" value="F:carbohydrate binding"/>
    <property type="evidence" value="ECO:0007669"/>
    <property type="project" value="InterPro"/>
</dbReference>